<gene>
    <name evidence="2" type="ORF">M436DRAFT_65967</name>
</gene>
<dbReference type="GeneID" id="25413968"/>
<dbReference type="AlphaFoldDB" id="A0A074WDV6"/>
<name>A0A074WDV6_9PEZI</name>
<reference evidence="2 3" key="1">
    <citation type="journal article" date="2014" name="BMC Genomics">
        <title>Genome sequencing of four Aureobasidium pullulans varieties: biotechnological potential, stress tolerance, and description of new species.</title>
        <authorList>
            <person name="Gostin Ar C."/>
            <person name="Ohm R.A."/>
            <person name="Kogej T."/>
            <person name="Sonjak S."/>
            <person name="Turk M."/>
            <person name="Zajc J."/>
            <person name="Zalar P."/>
            <person name="Grube M."/>
            <person name="Sun H."/>
            <person name="Han J."/>
            <person name="Sharma A."/>
            <person name="Chiniquy J."/>
            <person name="Ngan C.Y."/>
            <person name="Lipzen A."/>
            <person name="Barry K."/>
            <person name="Grigoriev I.V."/>
            <person name="Gunde-Cimerman N."/>
        </authorList>
    </citation>
    <scope>NUCLEOTIDE SEQUENCE [LARGE SCALE GENOMIC DNA]</scope>
    <source>
        <strain evidence="2 3">CBS 147.97</strain>
    </source>
</reference>
<proteinExistence type="predicted"/>
<evidence type="ECO:0000313" key="3">
    <source>
        <dbReference type="Proteomes" id="UP000027730"/>
    </source>
</evidence>
<keyword evidence="3" id="KW-1185">Reference proteome</keyword>
<protein>
    <submittedName>
        <fullName evidence="2">Uncharacterized protein</fullName>
    </submittedName>
</protein>
<organism evidence="2 3">
    <name type="scientific">Aureobasidium namibiae CBS 147.97</name>
    <dbReference type="NCBI Taxonomy" id="1043004"/>
    <lineage>
        <taxon>Eukaryota</taxon>
        <taxon>Fungi</taxon>
        <taxon>Dikarya</taxon>
        <taxon>Ascomycota</taxon>
        <taxon>Pezizomycotina</taxon>
        <taxon>Dothideomycetes</taxon>
        <taxon>Dothideomycetidae</taxon>
        <taxon>Dothideales</taxon>
        <taxon>Saccotheciaceae</taxon>
        <taxon>Aureobasidium</taxon>
    </lineage>
</organism>
<evidence type="ECO:0000313" key="2">
    <source>
        <dbReference type="EMBL" id="KEQ71173.1"/>
    </source>
</evidence>
<feature type="compositionally biased region" description="Polar residues" evidence="1">
    <location>
        <begin position="288"/>
        <end position="298"/>
    </location>
</feature>
<feature type="region of interest" description="Disordered" evidence="1">
    <location>
        <begin position="272"/>
        <end position="397"/>
    </location>
</feature>
<evidence type="ECO:0000256" key="1">
    <source>
        <dbReference type="SAM" id="MobiDB-lite"/>
    </source>
</evidence>
<accession>A0A074WDV6</accession>
<sequence>MVFFTLLGHGANSCLVINKGSVLFTIPGSPDVECFHFVCYVENTAGRLVLMLSQHPLLAQSAAARATLLSEWYHTNHFTVSFDICLPSTSRSDLERAFDILGPSLAACLMSPVAGIITPRLHIHCGKAQHGATFASMVQWFGLFYNGVLSEGRYAGIRTSMSTAAPNPAQFELTWDDSSQAAFTTYKFAAIRVLHGLRKEAARLTADPNKDIDVPRHVYNWLVDSRVPAVREDLVPEAKVKICRSIGPTFQKLGYDAATRLYTSLELMARTRSARRPSADAARRYSLVQEQDQVGVETSSHKRTRSSSAAAIKPPAATSGRGLHKRSRPARKDVKDTGSTSNPHAANGSVPTHQGAGEGPMSTRQDTGSTNDPHAANGSVPTHQGVGGGLASTHQGAADTSHGPAFYGYTSHWACSIFDGQARSILLSPVCLILLSPGWSAALRMRESLFIRGKHFSPCSNSGVQIDIFILAAQRRLAYRNAPCALIRDINAVYQHNAQRSWSVARKPLVIYAEPNFLKGDRHRWRIVDGPRPEERPTVTEPHAGDNDQFKLVESTAPALADGDTKARFQCPLGACACHLSEAAKLRDLWVHCVSPDHALALYHQCHYRCEFGCLLGFPDTLSRFEHYGGQRCGAGSQDAKRGLYLMPYTNNRAAAAFKSISDYVRGEYIEGSSDHGTLWRKGSRSPHCANVLRRFCMNENIVLAI</sequence>
<dbReference type="OrthoDB" id="10598702at2759"/>
<dbReference type="EMBL" id="KL584715">
    <property type="protein sequence ID" value="KEQ71173.1"/>
    <property type="molecule type" value="Genomic_DNA"/>
</dbReference>
<feature type="compositionally biased region" description="Low complexity" evidence="1">
    <location>
        <begin position="306"/>
        <end position="319"/>
    </location>
</feature>
<feature type="compositionally biased region" description="Polar residues" evidence="1">
    <location>
        <begin position="362"/>
        <end position="372"/>
    </location>
</feature>
<dbReference type="HOGENOM" id="CLU_390781_0_0_1"/>
<dbReference type="Proteomes" id="UP000027730">
    <property type="component" value="Unassembled WGS sequence"/>
</dbReference>
<dbReference type="RefSeq" id="XP_013425263.1">
    <property type="nucleotide sequence ID" value="XM_013569809.1"/>
</dbReference>
<feature type="compositionally biased region" description="Polar residues" evidence="1">
    <location>
        <begin position="337"/>
        <end position="352"/>
    </location>
</feature>